<protein>
    <submittedName>
        <fullName evidence="2">Uncharacterized protein</fullName>
    </submittedName>
</protein>
<reference evidence="1" key="1">
    <citation type="submission" date="2022-06" db="EMBL/GenBank/DDBJ databases">
        <authorList>
            <person name="Berger JAMES D."/>
            <person name="Berger JAMES D."/>
        </authorList>
    </citation>
    <scope>NUCLEOTIDE SEQUENCE [LARGE SCALE GENOMIC DNA]</scope>
</reference>
<dbReference type="WBParaSite" id="SRDH1_40650.1">
    <property type="protein sequence ID" value="SRDH1_40650.1"/>
    <property type="gene ID" value="SRDH1_40650"/>
</dbReference>
<dbReference type="Proteomes" id="UP000050792">
    <property type="component" value="Unassembled WGS sequence"/>
</dbReference>
<evidence type="ECO:0000313" key="1">
    <source>
        <dbReference type="Proteomes" id="UP000050792"/>
    </source>
</evidence>
<organism evidence="1 2">
    <name type="scientific">Schistosoma rodhaini</name>
    <dbReference type="NCBI Taxonomy" id="6188"/>
    <lineage>
        <taxon>Eukaryota</taxon>
        <taxon>Metazoa</taxon>
        <taxon>Spiralia</taxon>
        <taxon>Lophotrochozoa</taxon>
        <taxon>Platyhelminthes</taxon>
        <taxon>Trematoda</taxon>
        <taxon>Digenea</taxon>
        <taxon>Strigeidida</taxon>
        <taxon>Schistosomatoidea</taxon>
        <taxon>Schistosomatidae</taxon>
        <taxon>Schistosoma</taxon>
    </lineage>
</organism>
<reference evidence="2" key="2">
    <citation type="submission" date="2023-11" db="UniProtKB">
        <authorList>
            <consortium name="WormBaseParasite"/>
        </authorList>
    </citation>
    <scope>IDENTIFICATION</scope>
</reference>
<evidence type="ECO:0000313" key="2">
    <source>
        <dbReference type="WBParaSite" id="SRDH1_40650.1"/>
    </source>
</evidence>
<sequence>MIWAPNSGKDSSLADRVLLRLLTHTALCISQTHNLPPSQTQINQRLKSVSVFCLYCASTSSQKFSHLANCYSGTHENIKFLKVSEISLHTDRHEVKDELKWTTEAFHAPLRRSETLSSTKSSGEVTITTDTVMSLHAFENMAPKTQNMTSKFSNTVVTNETCSLSTSHSGSRTTYSHYKRSILRQVKRQADNLRLKLVKERRTINHERLVDPLLSSRQRFV</sequence>
<accession>A0AA85F8K1</accession>
<dbReference type="AlphaFoldDB" id="A0AA85F8K1"/>
<keyword evidence="1" id="KW-1185">Reference proteome</keyword>
<proteinExistence type="predicted"/>
<name>A0AA85F8K1_9TREM</name>